<sequence length="179" mass="20668">MPVKKFKNLPVPKFITPRPLPPPDRNMYKRKSNKNLPLPHRLPTPAFQLPSPVRVDSLQPTYNGSIHSSVPSTYNGSLPGTYNKATIFPTAKSLENFKKLSLTPSPSPLFTVIPKKKASMKRCKKGTRRNKKTMLCEKNKYYTRRKFTKRQFKRCPNGKRRNPITLQCESEHLFTQSRI</sequence>
<accession>A0A6C0CCB4</accession>
<name>A0A6C0CCB4_9ZZZZ</name>
<proteinExistence type="predicted"/>
<dbReference type="EMBL" id="MN739381">
    <property type="protein sequence ID" value="QHT01782.1"/>
    <property type="molecule type" value="Genomic_DNA"/>
</dbReference>
<organism evidence="2">
    <name type="scientific">viral metagenome</name>
    <dbReference type="NCBI Taxonomy" id="1070528"/>
    <lineage>
        <taxon>unclassified sequences</taxon>
        <taxon>metagenomes</taxon>
        <taxon>organismal metagenomes</taxon>
    </lineage>
</organism>
<evidence type="ECO:0000256" key="1">
    <source>
        <dbReference type="SAM" id="MobiDB-lite"/>
    </source>
</evidence>
<protein>
    <submittedName>
        <fullName evidence="2">Uncharacterized protein</fullName>
    </submittedName>
</protein>
<reference evidence="2" key="1">
    <citation type="journal article" date="2020" name="Nature">
        <title>Giant virus diversity and host interactions through global metagenomics.</title>
        <authorList>
            <person name="Schulz F."/>
            <person name="Roux S."/>
            <person name="Paez-Espino D."/>
            <person name="Jungbluth S."/>
            <person name="Walsh D.A."/>
            <person name="Denef V.J."/>
            <person name="McMahon K.D."/>
            <person name="Konstantinidis K.T."/>
            <person name="Eloe-Fadrosh E.A."/>
            <person name="Kyrpides N.C."/>
            <person name="Woyke T."/>
        </authorList>
    </citation>
    <scope>NUCLEOTIDE SEQUENCE</scope>
    <source>
        <strain evidence="2">GVMAG-M-3300020523-10</strain>
    </source>
</reference>
<feature type="region of interest" description="Disordered" evidence="1">
    <location>
        <begin position="1"/>
        <end position="40"/>
    </location>
</feature>
<evidence type="ECO:0000313" key="2">
    <source>
        <dbReference type="EMBL" id="QHT01782.1"/>
    </source>
</evidence>
<dbReference type="AlphaFoldDB" id="A0A6C0CCB4"/>